<feature type="transmembrane region" description="Helical" evidence="13">
    <location>
        <begin position="1069"/>
        <end position="1093"/>
    </location>
</feature>
<feature type="compositionally biased region" description="Low complexity" evidence="12">
    <location>
        <begin position="1124"/>
        <end position="1134"/>
    </location>
</feature>
<evidence type="ECO:0000313" key="15">
    <source>
        <dbReference type="EMBL" id="PSC76664.1"/>
    </source>
</evidence>
<gene>
    <name evidence="15" type="primary">g306</name>
    <name evidence="15" type="ORF">C2E20_0306</name>
</gene>
<dbReference type="GO" id="GO:0008270">
    <property type="term" value="F:zinc ion binding"/>
    <property type="evidence" value="ECO:0007669"/>
    <property type="project" value="UniProtKB-KW"/>
</dbReference>
<evidence type="ECO:0000256" key="11">
    <source>
        <dbReference type="ARBA" id="ARBA00023274"/>
    </source>
</evidence>
<feature type="compositionally biased region" description="Low complexity" evidence="12">
    <location>
        <begin position="393"/>
        <end position="414"/>
    </location>
</feature>
<sequence>MTSHLRSYIESVADVPAELKRQFVLMRDLDERSHRLQQQVDSDVVQQLKAAAERQQEPVASPTKRQKTAAATAAAAERELSERIESNMNELVKLSDEKLNIATQVYDYIDRHITKLDKDCKAFDAEIGKERQRLGMPPAEPTIGGGSMDTSGGGKRKRKEGEARKLTIEEQYQAAVALADPSEPKYCHCQRISFGEMIACENPDCPYEWFHFGCVGLTENRPKGKWYCHDCRKGLGKNASGWVRARPSCRSLVLRLFLQHCGTMGGLPVPKPYHLKMFFSNKYVYAQVVRMADGHIVAAASTLEPAAKEALQATGTTLACQGAATQIGQTLAQRAAAAGLPSVHWRRLHGERYHGKRKALIEAMQAAGLPLLSAAGSAAGQHFKPPLHPRMPPADAAAAAAGGPAGGQPPQQQRGGFLQGLIRMVMMWYMMKMFTGGGNKAAAPGSGQEAQMLLPRLPRGHPLDCHVFLSESPDWAAGATGGTPLWVASDVALAEAGVKREFDYVYHPSPAVQNNGSVWVHAVFTPLGASPDPKDENHDRSGSFARTHQLNVYRRKRAAKEGVNLLSGKNTTDDAPMPDDMAHGNETVIVSYLRPNVTITMVDDFNRYNGRAVPPQYKDLLVADGGSLTYQPLIWWNDFWVLKDYTVPLNETVSEVKLHFELSTIQAWKQMLMSQMESSFSMQRDWGAMSDGESDEVKRIFLEGNPFFLALTMAVSLLHSVFDMLAFKNDIGFWKNNKSMKGLSARSIMINAGCQLVIFLYLLDNDTSMVVLFSSGVGAAIEFWKVTKAMDVSVVRTRSGLPWLSFKDRASYTSTKTDQYDAEAMRYLSYAVYPLIGGYAIYALMYQTHKSWYSWVLNSLVGAVYAFGFILMCPQLYLNYKLKSVAHLPWRQMSYKFLNTILDDLFAFVIKMPLLHRLSVFRDDVVFLIFIYQRWIYRVDKTRVNEFGYAGENPEGEEEKEGESKEEKSDGKKGEGSKATRKAAGAAGISRGTEIKEEETEEETEEEEEEEATEGKKDKRGQQPPHAWVAVQQPSRFSKDVEAPSRPVSRTTSRVDPPPPPLSPRTKRWLIVASVVLVACVATGVAVGVVGGLKASKDGSSSGDGAIASGNAAPSPSLSPKPSPAAATPAAKPTPAANAADAAAAGAAAAAGGPVNFTTATPPFLVPGGYKAVWWDEFDSAATTKTLWAAEAGKPPVAAEGLQDPSSAWTSARLNSKISGAWCPAMKYGPWPASGEIDIFGAANNMSTVVQALHYGGAWPANEKTEGKAQLPGGAPFSADFHLFQLDWTRDRLTLKLDGAEKLKFESWWTSAPGAQHPAPFDQPFSLILSQAVGGDWPGPPTAATPPSASMLVNYVRVMVKLGEPGQDDDS</sequence>
<dbReference type="GO" id="GO:0005975">
    <property type="term" value="P:carbohydrate metabolic process"/>
    <property type="evidence" value="ECO:0007669"/>
    <property type="project" value="InterPro"/>
</dbReference>
<evidence type="ECO:0000259" key="14">
    <source>
        <dbReference type="PROSITE" id="PS51762"/>
    </source>
</evidence>
<keyword evidence="9 13" id="KW-1133">Transmembrane helix</keyword>
<dbReference type="InterPro" id="IPR000757">
    <property type="entry name" value="Beta-glucanase-like"/>
</dbReference>
<proteinExistence type="inferred from homology"/>
<dbReference type="Gene3D" id="6.10.140.1740">
    <property type="match status" value="1"/>
</dbReference>
<dbReference type="PANTHER" id="PTHR21347">
    <property type="entry name" value="CLEFT LIP AND PALATE ASSOCIATED TRANSMEMBRANE PROTEIN-RELATED"/>
    <property type="match status" value="1"/>
</dbReference>
<dbReference type="Gene3D" id="3.30.420.100">
    <property type="match status" value="1"/>
</dbReference>
<dbReference type="InterPro" id="IPR019786">
    <property type="entry name" value="Zinc_finger_PHD-type_CS"/>
</dbReference>
<dbReference type="GO" id="GO:0003735">
    <property type="term" value="F:structural constituent of ribosome"/>
    <property type="evidence" value="ECO:0007669"/>
    <property type="project" value="InterPro"/>
</dbReference>
<evidence type="ECO:0000256" key="2">
    <source>
        <dbReference type="ARBA" id="ARBA00007116"/>
    </source>
</evidence>
<dbReference type="SMART" id="SM00249">
    <property type="entry name" value="PHD"/>
    <property type="match status" value="1"/>
</dbReference>
<dbReference type="OrthoDB" id="378564at2759"/>
<evidence type="ECO:0000256" key="9">
    <source>
        <dbReference type="ARBA" id="ARBA00022989"/>
    </source>
</evidence>
<dbReference type="InterPro" id="IPR024610">
    <property type="entry name" value="ING_N_histone-binding"/>
</dbReference>
<keyword evidence="7" id="KW-0862">Zinc</keyword>
<dbReference type="InterPro" id="IPR008429">
    <property type="entry name" value="CLPTM1"/>
</dbReference>
<dbReference type="CDD" id="cd00432">
    <property type="entry name" value="Ribosomal_L18_L5e"/>
    <property type="match status" value="1"/>
</dbReference>
<dbReference type="Pfam" id="PF00861">
    <property type="entry name" value="Ribosomal_L18p"/>
    <property type="match status" value="1"/>
</dbReference>
<evidence type="ECO:0000313" key="16">
    <source>
        <dbReference type="Proteomes" id="UP000239649"/>
    </source>
</evidence>
<evidence type="ECO:0000256" key="7">
    <source>
        <dbReference type="ARBA" id="ARBA00022833"/>
    </source>
</evidence>
<reference evidence="15 16" key="1">
    <citation type="journal article" date="2018" name="Plant J.">
        <title>Genome sequences of Chlorella sorokiniana UTEX 1602 and Micractinium conductrix SAG 241.80: implications to maltose excretion by a green alga.</title>
        <authorList>
            <person name="Arriola M.B."/>
            <person name="Velmurugan N."/>
            <person name="Zhang Y."/>
            <person name="Plunkett M.H."/>
            <person name="Hondzo H."/>
            <person name="Barney B.M."/>
        </authorList>
    </citation>
    <scope>NUCLEOTIDE SEQUENCE [LARGE SCALE GENOMIC DNA]</scope>
    <source>
        <strain evidence="15 16">SAG 241.80</strain>
    </source>
</reference>
<dbReference type="InterPro" id="IPR013320">
    <property type="entry name" value="ConA-like_dom_sf"/>
</dbReference>
<feature type="domain" description="GH16" evidence="14">
    <location>
        <begin position="1127"/>
        <end position="1364"/>
    </location>
</feature>
<feature type="transmembrane region" description="Helical" evidence="13">
    <location>
        <begin position="827"/>
        <end position="846"/>
    </location>
</feature>
<dbReference type="InterPro" id="IPR005484">
    <property type="entry name" value="Ribosomal_uL18_bac/plant/anim"/>
</dbReference>
<feature type="compositionally biased region" description="Acidic residues" evidence="12">
    <location>
        <begin position="996"/>
        <end position="1012"/>
    </location>
</feature>
<evidence type="ECO:0000256" key="4">
    <source>
        <dbReference type="ARBA" id="ARBA00022692"/>
    </source>
</evidence>
<dbReference type="CDD" id="cd15587">
    <property type="entry name" value="PHD_Yng1p_like"/>
    <property type="match status" value="1"/>
</dbReference>
<dbReference type="CDD" id="cd08023">
    <property type="entry name" value="GH16_laminarinase_like"/>
    <property type="match status" value="1"/>
</dbReference>
<feature type="compositionally biased region" description="Basic and acidic residues" evidence="12">
    <location>
        <begin position="962"/>
        <end position="978"/>
    </location>
</feature>
<dbReference type="GO" id="GO:0005840">
    <property type="term" value="C:ribosome"/>
    <property type="evidence" value="ECO:0007669"/>
    <property type="project" value="UniProtKB-KW"/>
</dbReference>
<dbReference type="InterPro" id="IPR001965">
    <property type="entry name" value="Znf_PHD"/>
</dbReference>
<comment type="similarity">
    <text evidence="2">Belongs to the universal ribosomal protein uL18 family.</text>
</comment>
<keyword evidence="6" id="KW-0863">Zinc-finger</keyword>
<keyword evidence="5" id="KW-0479">Metal-binding</keyword>
<dbReference type="PANTHER" id="PTHR21347:SF0">
    <property type="entry name" value="LIPID SCRAMBLASE CLPTM1L"/>
    <property type="match status" value="1"/>
</dbReference>
<comment type="similarity">
    <text evidence="3">Belongs to the CLPTM1 family.</text>
</comment>
<feature type="transmembrane region" description="Helical" evidence="13">
    <location>
        <begin position="769"/>
        <end position="786"/>
    </location>
</feature>
<evidence type="ECO:0000256" key="8">
    <source>
        <dbReference type="ARBA" id="ARBA00022980"/>
    </source>
</evidence>
<dbReference type="InterPro" id="IPR013083">
    <property type="entry name" value="Znf_RING/FYVE/PHD"/>
</dbReference>
<dbReference type="GO" id="GO:0016020">
    <property type="term" value="C:membrane"/>
    <property type="evidence" value="ECO:0007669"/>
    <property type="project" value="UniProtKB-SubCell"/>
</dbReference>
<evidence type="ECO:0000256" key="10">
    <source>
        <dbReference type="ARBA" id="ARBA00023136"/>
    </source>
</evidence>
<accession>A0A2P6VRE2</accession>
<dbReference type="EMBL" id="LHPF02000001">
    <property type="protein sequence ID" value="PSC76664.1"/>
    <property type="molecule type" value="Genomic_DNA"/>
</dbReference>
<dbReference type="PROSITE" id="PS51762">
    <property type="entry name" value="GH16_2"/>
    <property type="match status" value="1"/>
</dbReference>
<name>A0A2P6VRE2_9CHLO</name>
<evidence type="ECO:0000256" key="6">
    <source>
        <dbReference type="ARBA" id="ARBA00022771"/>
    </source>
</evidence>
<evidence type="ECO:0000256" key="13">
    <source>
        <dbReference type="SAM" id="Phobius"/>
    </source>
</evidence>
<organism evidence="15 16">
    <name type="scientific">Micractinium conductrix</name>
    <dbReference type="NCBI Taxonomy" id="554055"/>
    <lineage>
        <taxon>Eukaryota</taxon>
        <taxon>Viridiplantae</taxon>
        <taxon>Chlorophyta</taxon>
        <taxon>core chlorophytes</taxon>
        <taxon>Trebouxiophyceae</taxon>
        <taxon>Chlorellales</taxon>
        <taxon>Chlorellaceae</taxon>
        <taxon>Chlorella clade</taxon>
        <taxon>Micractinium</taxon>
    </lineage>
</organism>
<feature type="region of interest" description="Disordered" evidence="12">
    <location>
        <begin position="380"/>
        <end position="414"/>
    </location>
</feature>
<feature type="region of interest" description="Disordered" evidence="12">
    <location>
        <begin position="948"/>
        <end position="1065"/>
    </location>
</feature>
<keyword evidence="11" id="KW-0687">Ribonucleoprotein</keyword>
<dbReference type="Proteomes" id="UP000239649">
    <property type="component" value="Unassembled WGS sequence"/>
</dbReference>
<dbReference type="Gene3D" id="2.60.120.200">
    <property type="match status" value="1"/>
</dbReference>
<keyword evidence="8" id="KW-0689">Ribosomal protein</keyword>
<dbReference type="CDD" id="cd17015">
    <property type="entry name" value="ING_plant"/>
    <property type="match status" value="1"/>
</dbReference>
<keyword evidence="4 13" id="KW-0812">Transmembrane</keyword>
<feature type="transmembrane region" description="Helical" evidence="13">
    <location>
        <begin position="748"/>
        <end position="763"/>
    </location>
</feature>
<dbReference type="GO" id="GO:0006412">
    <property type="term" value="P:translation"/>
    <property type="evidence" value="ECO:0007669"/>
    <property type="project" value="InterPro"/>
</dbReference>
<dbReference type="GO" id="GO:0004553">
    <property type="term" value="F:hydrolase activity, hydrolyzing O-glycosyl compounds"/>
    <property type="evidence" value="ECO:0007669"/>
    <property type="project" value="InterPro"/>
</dbReference>
<dbReference type="InterPro" id="IPR011011">
    <property type="entry name" value="Znf_FYVE_PHD"/>
</dbReference>
<dbReference type="GO" id="GO:1990904">
    <property type="term" value="C:ribonucleoprotein complex"/>
    <property type="evidence" value="ECO:0007669"/>
    <property type="project" value="UniProtKB-KW"/>
</dbReference>
<comment type="subcellular location">
    <subcellularLocation>
        <location evidence="1">Membrane</location>
        <topology evidence="1">Multi-pass membrane protein</topology>
    </subcellularLocation>
</comment>
<dbReference type="SUPFAM" id="SSF53137">
    <property type="entry name" value="Translational machinery components"/>
    <property type="match status" value="1"/>
</dbReference>
<dbReference type="SUPFAM" id="SSF49899">
    <property type="entry name" value="Concanavalin A-like lectins/glucanases"/>
    <property type="match status" value="1"/>
</dbReference>
<dbReference type="PROSITE" id="PS01359">
    <property type="entry name" value="ZF_PHD_1"/>
    <property type="match status" value="1"/>
</dbReference>
<keyword evidence="16" id="KW-1185">Reference proteome</keyword>
<dbReference type="Gene3D" id="3.30.40.10">
    <property type="entry name" value="Zinc/RING finger domain, C3HC4 (zinc finger)"/>
    <property type="match status" value="1"/>
</dbReference>
<evidence type="ECO:0000256" key="5">
    <source>
        <dbReference type="ARBA" id="ARBA00022723"/>
    </source>
</evidence>
<protein>
    <submittedName>
        <fullName evidence="15">Transmembrane CLPTM1 family</fullName>
    </submittedName>
</protein>
<feature type="transmembrane region" description="Helical" evidence="13">
    <location>
        <begin position="852"/>
        <end position="873"/>
    </location>
</feature>
<dbReference type="Pfam" id="PF12998">
    <property type="entry name" value="ING"/>
    <property type="match status" value="1"/>
</dbReference>
<evidence type="ECO:0000256" key="1">
    <source>
        <dbReference type="ARBA" id="ARBA00004141"/>
    </source>
</evidence>
<dbReference type="GO" id="GO:0012505">
    <property type="term" value="C:endomembrane system"/>
    <property type="evidence" value="ECO:0007669"/>
    <property type="project" value="TreeGrafter"/>
</dbReference>
<feature type="compositionally biased region" description="Low complexity" evidence="12">
    <location>
        <begin position="1095"/>
        <end position="1116"/>
    </location>
</feature>
<feature type="region of interest" description="Disordered" evidence="12">
    <location>
        <begin position="135"/>
        <end position="162"/>
    </location>
</feature>
<feature type="compositionally biased region" description="Gly residues" evidence="12">
    <location>
        <begin position="143"/>
        <end position="153"/>
    </location>
</feature>
<feature type="region of interest" description="Disordered" evidence="12">
    <location>
        <begin position="47"/>
        <end position="71"/>
    </location>
</feature>
<evidence type="ECO:0000256" key="12">
    <source>
        <dbReference type="SAM" id="MobiDB-lite"/>
    </source>
</evidence>
<dbReference type="Pfam" id="PF05602">
    <property type="entry name" value="CLPTM1"/>
    <property type="match status" value="1"/>
</dbReference>
<evidence type="ECO:0000256" key="3">
    <source>
        <dbReference type="ARBA" id="ARBA00009310"/>
    </source>
</evidence>
<feature type="region of interest" description="Disordered" evidence="12">
    <location>
        <begin position="1095"/>
        <end position="1134"/>
    </location>
</feature>
<dbReference type="SUPFAM" id="SSF57903">
    <property type="entry name" value="FYVE/PHD zinc finger"/>
    <property type="match status" value="1"/>
</dbReference>
<dbReference type="SMART" id="SM01408">
    <property type="entry name" value="ING"/>
    <property type="match status" value="1"/>
</dbReference>
<keyword evidence="10 13" id="KW-0472">Membrane</keyword>
<dbReference type="InterPro" id="IPR057268">
    <property type="entry name" value="Ribosomal_L18"/>
</dbReference>
<comment type="caution">
    <text evidence="15">The sequence shown here is derived from an EMBL/GenBank/DDBJ whole genome shotgun (WGS) entry which is preliminary data.</text>
</comment>
<dbReference type="STRING" id="554055.A0A2P6VRE2"/>
<feature type="transmembrane region" description="Helical" evidence="13">
    <location>
        <begin position="707"/>
        <end position="727"/>
    </location>
</feature>